<feature type="region of interest" description="Disordered" evidence="2">
    <location>
        <begin position="335"/>
        <end position="389"/>
    </location>
</feature>
<feature type="compositionally biased region" description="Polar residues" evidence="2">
    <location>
        <begin position="348"/>
        <end position="378"/>
    </location>
</feature>
<gene>
    <name evidence="5" type="ORF">Tci_566645</name>
</gene>
<name>A0A699IXW2_TANCI</name>
<protein>
    <recommendedName>
        <fullName evidence="4">CCHC-type domain-containing protein</fullName>
    </recommendedName>
</protein>
<dbReference type="Pfam" id="PF00098">
    <property type="entry name" value="zf-CCHC"/>
    <property type="match status" value="1"/>
</dbReference>
<keyword evidence="1" id="KW-0863">Zinc-finger</keyword>
<sequence>LLKVCSKVSEPSALKFPYCCFNKFFFVFLVASLPPNVFRIAAYNSCAVLYLLNCNWCSSGRANSKVVLAFISFFLFCMSLVVNATVLSFFVAVPPLANPVAALVVYESEVQKKSKSNSQNMAFISSAKNSNGKEDVNTTSIPTASTNVSPTSVNIGAKKTGKKISIQGTDVVGFDKLKVECFNCHKMGHFARECRAPRSQDMGRRDNYRQGSKVEEQAPKALMAIDRVGWDRSIMKNEKEDYALVADEEALTKFTLMAKTSAESKVKGRLVEFKNQKIKFCEKIRVLEFKVESKTDRIKYLTNELEMLKKEKGDLDYKLTGFQTASKDLAKLLESQRSDKNKEGPSPTIESNSDDLQNKNPSVTETGASSSTILSKPANNFAKAAKRPT</sequence>
<evidence type="ECO:0000256" key="3">
    <source>
        <dbReference type="SAM" id="Phobius"/>
    </source>
</evidence>
<dbReference type="GO" id="GO:0003676">
    <property type="term" value="F:nucleic acid binding"/>
    <property type="evidence" value="ECO:0007669"/>
    <property type="project" value="InterPro"/>
</dbReference>
<feature type="domain" description="CCHC-type" evidence="4">
    <location>
        <begin position="181"/>
        <end position="195"/>
    </location>
</feature>
<keyword evidence="1" id="KW-0862">Zinc</keyword>
<dbReference type="InterPro" id="IPR001878">
    <property type="entry name" value="Znf_CCHC"/>
</dbReference>
<feature type="non-terminal residue" evidence="5">
    <location>
        <position position="1"/>
    </location>
</feature>
<feature type="transmembrane region" description="Helical" evidence="3">
    <location>
        <begin position="66"/>
        <end position="93"/>
    </location>
</feature>
<keyword evidence="3" id="KW-0812">Transmembrane</keyword>
<comment type="caution">
    <text evidence="5">The sequence shown here is derived from an EMBL/GenBank/DDBJ whole genome shotgun (WGS) entry which is preliminary data.</text>
</comment>
<dbReference type="PROSITE" id="PS50158">
    <property type="entry name" value="ZF_CCHC"/>
    <property type="match status" value="1"/>
</dbReference>
<dbReference type="AlphaFoldDB" id="A0A699IXW2"/>
<dbReference type="Gene3D" id="4.10.60.10">
    <property type="entry name" value="Zinc finger, CCHC-type"/>
    <property type="match status" value="1"/>
</dbReference>
<evidence type="ECO:0000313" key="5">
    <source>
        <dbReference type="EMBL" id="GEZ94672.1"/>
    </source>
</evidence>
<dbReference type="GO" id="GO:0008270">
    <property type="term" value="F:zinc ion binding"/>
    <property type="evidence" value="ECO:0007669"/>
    <property type="project" value="UniProtKB-KW"/>
</dbReference>
<dbReference type="EMBL" id="BKCJ010346027">
    <property type="protein sequence ID" value="GEZ94672.1"/>
    <property type="molecule type" value="Genomic_DNA"/>
</dbReference>
<dbReference type="InterPro" id="IPR036875">
    <property type="entry name" value="Znf_CCHC_sf"/>
</dbReference>
<keyword evidence="3" id="KW-0472">Membrane</keyword>
<evidence type="ECO:0000256" key="2">
    <source>
        <dbReference type="SAM" id="MobiDB-lite"/>
    </source>
</evidence>
<evidence type="ECO:0000256" key="1">
    <source>
        <dbReference type="PROSITE-ProRule" id="PRU00047"/>
    </source>
</evidence>
<accession>A0A699IXW2</accession>
<reference evidence="5" key="1">
    <citation type="journal article" date="2019" name="Sci. Rep.">
        <title>Draft genome of Tanacetum cinerariifolium, the natural source of mosquito coil.</title>
        <authorList>
            <person name="Yamashiro T."/>
            <person name="Shiraishi A."/>
            <person name="Satake H."/>
            <person name="Nakayama K."/>
        </authorList>
    </citation>
    <scope>NUCLEOTIDE SEQUENCE</scope>
</reference>
<keyword evidence="1" id="KW-0479">Metal-binding</keyword>
<dbReference type="SMART" id="SM00343">
    <property type="entry name" value="ZnF_C2HC"/>
    <property type="match status" value="1"/>
</dbReference>
<dbReference type="SUPFAM" id="SSF57756">
    <property type="entry name" value="Retrovirus zinc finger-like domains"/>
    <property type="match status" value="1"/>
</dbReference>
<keyword evidence="3" id="KW-1133">Transmembrane helix</keyword>
<proteinExistence type="predicted"/>
<evidence type="ECO:0000259" key="4">
    <source>
        <dbReference type="PROSITE" id="PS50158"/>
    </source>
</evidence>
<organism evidence="5">
    <name type="scientific">Tanacetum cinerariifolium</name>
    <name type="common">Dalmatian daisy</name>
    <name type="synonym">Chrysanthemum cinerariifolium</name>
    <dbReference type="NCBI Taxonomy" id="118510"/>
    <lineage>
        <taxon>Eukaryota</taxon>
        <taxon>Viridiplantae</taxon>
        <taxon>Streptophyta</taxon>
        <taxon>Embryophyta</taxon>
        <taxon>Tracheophyta</taxon>
        <taxon>Spermatophyta</taxon>
        <taxon>Magnoliopsida</taxon>
        <taxon>eudicotyledons</taxon>
        <taxon>Gunneridae</taxon>
        <taxon>Pentapetalae</taxon>
        <taxon>asterids</taxon>
        <taxon>campanulids</taxon>
        <taxon>Asterales</taxon>
        <taxon>Asteraceae</taxon>
        <taxon>Asteroideae</taxon>
        <taxon>Anthemideae</taxon>
        <taxon>Anthemidinae</taxon>
        <taxon>Tanacetum</taxon>
    </lineage>
</organism>